<name>A0A2F0Q4V0_SERMA</name>
<dbReference type="EMBL" id="LJEX02000001">
    <property type="protein sequence ID" value="OCO91360.1"/>
    <property type="molecule type" value="Genomic_DNA"/>
</dbReference>
<gene>
    <name evidence="1" type="ORF">AN695_0200755</name>
</gene>
<evidence type="ECO:0000313" key="1">
    <source>
        <dbReference type="EMBL" id="OCO91360.1"/>
    </source>
</evidence>
<dbReference type="AlphaFoldDB" id="A0A2F0Q4V0"/>
<protein>
    <submittedName>
        <fullName evidence="1">Uncharacterized protein</fullName>
    </submittedName>
</protein>
<comment type="caution">
    <text evidence="1">The sequence shown here is derived from an EMBL/GenBank/DDBJ whole genome shotgun (WGS) entry which is preliminary data.</text>
</comment>
<dbReference type="Proteomes" id="UP000050489">
    <property type="component" value="Unassembled WGS sequence"/>
</dbReference>
<organism evidence="1 2">
    <name type="scientific">Serratia marcescens</name>
    <dbReference type="NCBI Taxonomy" id="615"/>
    <lineage>
        <taxon>Bacteria</taxon>
        <taxon>Pseudomonadati</taxon>
        <taxon>Pseudomonadota</taxon>
        <taxon>Gammaproteobacteria</taxon>
        <taxon>Enterobacterales</taxon>
        <taxon>Yersiniaceae</taxon>
        <taxon>Serratia</taxon>
    </lineage>
</organism>
<dbReference type="RefSeq" id="WP_055316389.1">
    <property type="nucleotide sequence ID" value="NZ_CADDTT010000055.1"/>
</dbReference>
<accession>A0A2F0Q4V0</accession>
<reference evidence="2" key="1">
    <citation type="submission" date="2016-04" db="EMBL/GenBank/DDBJ databases">
        <authorList>
            <person name="Osei Sekyere J."/>
            <person name="Sivertsen A."/>
            <person name="Pedersen A.T."/>
            <person name="Sundsfjord A."/>
        </authorList>
    </citation>
    <scope>NUCLEOTIDE SEQUENCE [LARGE SCALE GENOMIC DNA]</scope>
    <source>
        <strain evidence="2">945174350</strain>
    </source>
</reference>
<evidence type="ECO:0000313" key="2">
    <source>
        <dbReference type="Proteomes" id="UP000050489"/>
    </source>
</evidence>
<sequence length="148" mass="17336">MTAVWSVKQIGSLLQSLNIPPQVTPGQRPTRAFHGNQYCQGALGESLIDFPQRQDRTFSYTQAFNACYVYGEIVRYRRKVAQHLSTEYQTKELTWINEALDSATMMRFNLAERLYHVRDAFLPPWKSLIEEWQFENETGKYFNSEETL</sequence>
<proteinExistence type="predicted"/>